<proteinExistence type="predicted"/>
<keyword evidence="1" id="KW-0472">Membrane</keyword>
<dbReference type="EMBL" id="SJST01000005">
    <property type="protein sequence ID" value="TCD13499.1"/>
    <property type="molecule type" value="Genomic_DNA"/>
</dbReference>
<keyword evidence="1" id="KW-1133">Transmembrane helix</keyword>
<dbReference type="AlphaFoldDB" id="A0A4V2MP99"/>
<dbReference type="RefSeq" id="WP_131569815.1">
    <property type="nucleotide sequence ID" value="NZ_JAINFK010000006.1"/>
</dbReference>
<keyword evidence="3" id="KW-1185">Reference proteome</keyword>
<dbReference type="OrthoDB" id="8117243at2"/>
<evidence type="ECO:0000313" key="3">
    <source>
        <dbReference type="Proteomes" id="UP000291301"/>
    </source>
</evidence>
<organism evidence="2 3">
    <name type="scientific">Oricola cellulosilytica</name>
    <dbReference type="NCBI Taxonomy" id="1429082"/>
    <lineage>
        <taxon>Bacteria</taxon>
        <taxon>Pseudomonadati</taxon>
        <taxon>Pseudomonadota</taxon>
        <taxon>Alphaproteobacteria</taxon>
        <taxon>Hyphomicrobiales</taxon>
        <taxon>Ahrensiaceae</taxon>
        <taxon>Oricola</taxon>
    </lineage>
</organism>
<reference evidence="2 3" key="1">
    <citation type="journal article" date="2015" name="Antonie Van Leeuwenhoek">
        <title>Oricola cellulosilytica gen. nov., sp. nov., a cellulose-degrading bacterium of the family Phyllobacteriaceae isolated from surface seashore water, and emended descriptions of Mesorhizobium loti and Phyllobacterium myrsinacearum.</title>
        <authorList>
            <person name="Hameed A."/>
            <person name="Shahina M."/>
            <person name="Lai W.A."/>
            <person name="Lin S.Y."/>
            <person name="Young L.S."/>
            <person name="Liu Y.C."/>
            <person name="Hsu Y.H."/>
            <person name="Young C.C."/>
        </authorList>
    </citation>
    <scope>NUCLEOTIDE SEQUENCE [LARGE SCALE GENOMIC DNA]</scope>
    <source>
        <strain evidence="2 3">KCTC 52183</strain>
    </source>
</reference>
<protein>
    <submittedName>
        <fullName evidence="2">Uncharacterized protein</fullName>
    </submittedName>
</protein>
<comment type="caution">
    <text evidence="2">The sequence shown here is derived from an EMBL/GenBank/DDBJ whole genome shotgun (WGS) entry which is preliminary data.</text>
</comment>
<dbReference type="Proteomes" id="UP000291301">
    <property type="component" value="Unassembled WGS sequence"/>
</dbReference>
<feature type="transmembrane region" description="Helical" evidence="1">
    <location>
        <begin position="17"/>
        <end position="37"/>
    </location>
</feature>
<accession>A0A4V2MP99</accession>
<keyword evidence="1" id="KW-0812">Transmembrane</keyword>
<name>A0A4V2MP99_9HYPH</name>
<sequence length="111" mass="11417">MPFSAAQSAKQDRPRGAAILAFNVTTVLAVFTAIAAVPTGSRVVVVAPPWHPPESVLAIVAGAGGTLVNGGRASWWVLAEGSSPDFVNRLFEAGAMFILDGKLAAACIKEN</sequence>
<gene>
    <name evidence="2" type="ORF">E0D97_13585</name>
</gene>
<evidence type="ECO:0000256" key="1">
    <source>
        <dbReference type="SAM" id="Phobius"/>
    </source>
</evidence>
<evidence type="ECO:0000313" key="2">
    <source>
        <dbReference type="EMBL" id="TCD13499.1"/>
    </source>
</evidence>